<dbReference type="EMBL" id="CAJOBI010313102">
    <property type="protein sequence ID" value="CAF5172751.1"/>
    <property type="molecule type" value="Genomic_DNA"/>
</dbReference>
<name>A0A8S3GZL6_9BILA</name>
<comment type="caution">
    <text evidence="1">The sequence shown here is derived from an EMBL/GenBank/DDBJ whole genome shotgun (WGS) entry which is preliminary data.</text>
</comment>
<protein>
    <submittedName>
        <fullName evidence="1">Uncharacterized protein</fullName>
    </submittedName>
</protein>
<dbReference type="SUPFAM" id="SSF57716">
    <property type="entry name" value="Glucocorticoid receptor-like (DNA-binding domain)"/>
    <property type="match status" value="1"/>
</dbReference>
<reference evidence="1" key="1">
    <citation type="submission" date="2021-02" db="EMBL/GenBank/DDBJ databases">
        <authorList>
            <person name="Nowell W R."/>
        </authorList>
    </citation>
    <scope>NUCLEOTIDE SEQUENCE</scope>
</reference>
<accession>A0A8S3GZL6</accession>
<evidence type="ECO:0000313" key="2">
    <source>
        <dbReference type="Proteomes" id="UP000676336"/>
    </source>
</evidence>
<organism evidence="1 2">
    <name type="scientific">Rotaria magnacalcarata</name>
    <dbReference type="NCBI Taxonomy" id="392030"/>
    <lineage>
        <taxon>Eukaryota</taxon>
        <taxon>Metazoa</taxon>
        <taxon>Spiralia</taxon>
        <taxon>Gnathifera</taxon>
        <taxon>Rotifera</taxon>
        <taxon>Eurotatoria</taxon>
        <taxon>Bdelloidea</taxon>
        <taxon>Philodinida</taxon>
        <taxon>Philodinidae</taxon>
        <taxon>Rotaria</taxon>
    </lineage>
</organism>
<dbReference type="AlphaFoldDB" id="A0A8S3GZL6"/>
<dbReference type="Proteomes" id="UP000676336">
    <property type="component" value="Unassembled WGS sequence"/>
</dbReference>
<evidence type="ECO:0000313" key="1">
    <source>
        <dbReference type="EMBL" id="CAF5172751.1"/>
    </source>
</evidence>
<proteinExistence type="predicted"/>
<sequence>MSTDVAATYRPNYTDFTADITRSPKTVNTVIRRINTQFLNRQNQDIQEKEVMPNYGGGSEKCARCSKTVYVAEKKVGAGRVCIENLSEIYIVYLSDM</sequence>
<gene>
    <name evidence="1" type="ORF">SMN809_LOCUS66316</name>
</gene>